<feature type="region of interest" description="Disordered" evidence="2">
    <location>
        <begin position="483"/>
        <end position="508"/>
    </location>
</feature>
<gene>
    <name evidence="4" type="ORF">CEUSTIGMA_g12622.t1</name>
</gene>
<protein>
    <recommendedName>
        <fullName evidence="3">CBM20 domain-containing protein</fullName>
    </recommendedName>
</protein>
<dbReference type="GO" id="GO:0016020">
    <property type="term" value="C:membrane"/>
    <property type="evidence" value="ECO:0007669"/>
    <property type="project" value="TreeGrafter"/>
</dbReference>
<dbReference type="GO" id="GO:2001070">
    <property type="term" value="F:starch binding"/>
    <property type="evidence" value="ECO:0007669"/>
    <property type="project" value="InterPro"/>
</dbReference>
<dbReference type="InterPro" id="IPR013783">
    <property type="entry name" value="Ig-like_fold"/>
</dbReference>
<feature type="domain" description="CBM20" evidence="3">
    <location>
        <begin position="88"/>
        <end position="197"/>
    </location>
</feature>
<reference evidence="4 5" key="1">
    <citation type="submission" date="2017-08" db="EMBL/GenBank/DDBJ databases">
        <title>Acidophilic green algal genome provides insights into adaptation to an acidic environment.</title>
        <authorList>
            <person name="Hirooka S."/>
            <person name="Hirose Y."/>
            <person name="Kanesaki Y."/>
            <person name="Higuchi S."/>
            <person name="Fujiwara T."/>
            <person name="Onuma R."/>
            <person name="Era A."/>
            <person name="Ohbayashi R."/>
            <person name="Uzuka A."/>
            <person name="Nozaki H."/>
            <person name="Yoshikawa H."/>
            <person name="Miyagishima S.Y."/>
        </authorList>
    </citation>
    <scope>NUCLEOTIDE SEQUENCE [LARGE SCALE GENOMIC DNA]</scope>
    <source>
        <strain evidence="4 5">NIES-2499</strain>
    </source>
</reference>
<feature type="compositionally biased region" description="Basic and acidic residues" evidence="2">
    <location>
        <begin position="374"/>
        <end position="383"/>
    </location>
</feature>
<feature type="region of interest" description="Disordered" evidence="2">
    <location>
        <begin position="524"/>
        <end position="574"/>
    </location>
</feature>
<feature type="compositionally biased region" description="Polar residues" evidence="2">
    <location>
        <begin position="359"/>
        <end position="372"/>
    </location>
</feature>
<evidence type="ECO:0000313" key="4">
    <source>
        <dbReference type="EMBL" id="GAX85202.1"/>
    </source>
</evidence>
<sequence>MSGIACKRPLKSVDACRYQKSLKVEIGRVLVPSFVCSLAKPKQHPYHVRTSKATAVDVQRIHGQSEPGSSSGRYNFTSLQRNDTSAFPGTPRSALIRFVVPEFVTAPGQVLAIVGSGPALGNWDANRALRMAWMEGHKWVGTVQLDAGWHGALEFKLAIIDGACAAWEPGSNRLLVVSEDDGSGPDRPMEVTCCWGACAGRPPVPARVQVQQPGDDMAQCMLVVPQPAVLLPGLDLGPEDRLVLTGGAPILGDWDPDHGIELIRQPVGSVDGLCVISTHSALGNCGVSDPVVAEETTVAEAEKEMMWMAALRLPLNQLVEAKLVVLRKGRVLEWEAGPNRSLFLNPPPGAYIRPADTEAASSSPSTQGTGKHTQPADHSRYDEDTKIMVASLDFTQYESDRLMAQSCSRLTCQGTTSTSRVGVQGAPLSVPEPVQKHPGNYKGRIQKTVVSPPTAYVSDHATHMPSSEAVSALGHVNAMDRQGLPVGRRNAGGREVGGQSGGRGYKRVDANDADLARLLGVDYSDDEDSEYDEDGRPRSSLLPASVASPQASLGLDMMPSPLGLRKGPSDSDGDMHSATHGMFSNIVTFRNGSLAGEDQGMLLNSDRTLESQVEAETQVHSLHHEFPLRRDTTGFVARPTSSSSVATSTENELGALAPLPPTLPVTSKRASGGDFVVMLHWGGAAAYTQAIYRPLVTPQPEGPKELDSVPITDPHNSVYITVPYLATQPGQYIVITGSTPELGSWDAKKGLHLCWGPGHRWTGKIQVPLKAPIDMKVLICSDNGDAPIWEPGMDRHIDLERLVVSSFTEKARSRTDVLLTCVWGQTGTTLALCVQQGHESWGDSSGTEDEGVSGMRSVPQSAVCEGIIHEEEAVCSTPSTSDQDLVPTLTHLLAELTVGSLAMLENSALSDAQHEQQQQVLLSSLQDLLSTRQQEMEGLKGKLVVTRAALEGVEGRMKLQEAAAVAAQAEVITVRAAAAKAVSMAQAEVQGAQNRVIAEVAASRAEYEARILDVQRQYEARILDLQQHEARILSVQQQHDASMQTMRAQHVQQVSGLEAQYKTTIEEALISTRQLEHLIKDLQQRMSNAAWQHEVDIQHLQRQHHDELAEQAKLGVEKAGLAHEQYTTHVAMLMARKQEEDAKAQMAMQKLVEGHALELNRVALEHDSLLTQVVLRLASVEKEAETMSSAMRQQHSRKVAQMEALVSEQERRGIALAQAIGSKQVELDDMRGQLVDAERARQSLVRERDQVWTRKEELEEEVKRLRKQLRQVGSHNGHGSIMMPIGQQVASSSRWSPWRGWGAGLTSSSSMREDHTLT</sequence>
<dbReference type="SMART" id="SM01065">
    <property type="entry name" value="CBM_2"/>
    <property type="match status" value="3"/>
</dbReference>
<feature type="domain" description="CBM20" evidence="3">
    <location>
        <begin position="710"/>
        <end position="825"/>
    </location>
</feature>
<dbReference type="PANTHER" id="PTHR15048">
    <property type="entry name" value="STARCH-BINDING DOMAIN-CONTAINING PROTEIN 1"/>
    <property type="match status" value="1"/>
</dbReference>
<feature type="compositionally biased region" description="Gly residues" evidence="2">
    <location>
        <begin position="494"/>
        <end position="503"/>
    </location>
</feature>
<dbReference type="Gene3D" id="2.60.40.10">
    <property type="entry name" value="Immunoglobulins"/>
    <property type="match status" value="3"/>
</dbReference>
<accession>A0A250XQI7</accession>
<dbReference type="EMBL" id="BEGY01000155">
    <property type="protein sequence ID" value="GAX85202.1"/>
    <property type="molecule type" value="Genomic_DNA"/>
</dbReference>
<feature type="compositionally biased region" description="Acidic residues" evidence="2">
    <location>
        <begin position="524"/>
        <end position="533"/>
    </location>
</feature>
<keyword evidence="5" id="KW-1185">Reference proteome</keyword>
<feature type="region of interest" description="Disordered" evidence="2">
    <location>
        <begin position="417"/>
        <end position="440"/>
    </location>
</feature>
<name>A0A250XQI7_9CHLO</name>
<proteinExistence type="predicted"/>
<organism evidence="4 5">
    <name type="scientific">Chlamydomonas eustigma</name>
    <dbReference type="NCBI Taxonomy" id="1157962"/>
    <lineage>
        <taxon>Eukaryota</taxon>
        <taxon>Viridiplantae</taxon>
        <taxon>Chlorophyta</taxon>
        <taxon>core chlorophytes</taxon>
        <taxon>Chlorophyceae</taxon>
        <taxon>CS clade</taxon>
        <taxon>Chlamydomonadales</taxon>
        <taxon>Chlamydomonadaceae</taxon>
        <taxon>Chlamydomonas</taxon>
    </lineage>
</organism>
<dbReference type="STRING" id="1157962.A0A250XQI7"/>
<evidence type="ECO:0000313" key="5">
    <source>
        <dbReference type="Proteomes" id="UP000232323"/>
    </source>
</evidence>
<evidence type="ECO:0000256" key="2">
    <source>
        <dbReference type="SAM" id="MobiDB-lite"/>
    </source>
</evidence>
<keyword evidence="1" id="KW-0175">Coiled coil</keyword>
<feature type="domain" description="CBM20" evidence="3">
    <location>
        <begin position="212"/>
        <end position="368"/>
    </location>
</feature>
<feature type="region of interest" description="Disordered" evidence="2">
    <location>
        <begin position="345"/>
        <end position="383"/>
    </location>
</feature>
<dbReference type="InterPro" id="IPR013784">
    <property type="entry name" value="Carb-bd-like_fold"/>
</dbReference>
<dbReference type="SUPFAM" id="SSF49452">
    <property type="entry name" value="Starch-binding domain-like"/>
    <property type="match status" value="3"/>
</dbReference>
<dbReference type="Proteomes" id="UP000232323">
    <property type="component" value="Unassembled WGS sequence"/>
</dbReference>
<dbReference type="CDD" id="cd05467">
    <property type="entry name" value="CBM20"/>
    <property type="match status" value="2"/>
</dbReference>
<dbReference type="InterPro" id="IPR002044">
    <property type="entry name" value="CBM20"/>
</dbReference>
<dbReference type="Pfam" id="PF00686">
    <property type="entry name" value="CBM_20"/>
    <property type="match status" value="2"/>
</dbReference>
<dbReference type="PANTHER" id="PTHR15048:SF0">
    <property type="entry name" value="STARCH-BINDING DOMAIN-CONTAINING PROTEIN 1"/>
    <property type="match status" value="1"/>
</dbReference>
<feature type="coiled-coil region" evidence="1">
    <location>
        <begin position="1192"/>
        <end position="1275"/>
    </location>
</feature>
<dbReference type="OrthoDB" id="568288at2759"/>
<evidence type="ECO:0000259" key="3">
    <source>
        <dbReference type="PROSITE" id="PS51166"/>
    </source>
</evidence>
<evidence type="ECO:0000256" key="1">
    <source>
        <dbReference type="SAM" id="Coils"/>
    </source>
</evidence>
<dbReference type="PROSITE" id="PS51166">
    <property type="entry name" value="CBM20"/>
    <property type="match status" value="3"/>
</dbReference>
<comment type="caution">
    <text evidence="4">The sequence shown here is derived from an EMBL/GenBank/DDBJ whole genome shotgun (WGS) entry which is preliminary data.</text>
</comment>